<sequence>MEHAIMGRVADQLETLVGLRGAWSSTLATQSWTSPVKPERLRYQRCLLDELFEADQSDVAREGRSVVLTAGPPGAGKSTAVAGLVLDGWRVIDADDIKVRLLEDGRVDGRFSVALDTVLVDGFPVRLNELSTLVHVESARLADRMAERSIEAGENVVIVGTLSWPGTVEENLKRLGLHDYHDVRVIDVEVPRDIALDRAYLRWARGRQAAAEGRDPRGGRFTPRAAIESLYNENERHSRCNENAVHFFTSDAASVFETLELTVSADGAGPHVYKRALGEYLTAVPRGLNEQDVRGPRPQ</sequence>
<dbReference type="AlphaFoldDB" id="A0A1R1LJH9"/>
<protein>
    <recommendedName>
        <fullName evidence="3">UDP-N-acetylglucosamine kinase</fullName>
    </recommendedName>
</protein>
<dbReference type="Pfam" id="PF13671">
    <property type="entry name" value="AAA_33"/>
    <property type="match status" value="1"/>
</dbReference>
<evidence type="ECO:0000313" key="1">
    <source>
        <dbReference type="EMBL" id="OMH27705.1"/>
    </source>
</evidence>
<organism evidence="1 2">
    <name type="scientific">Tersicoccus phoenicis</name>
    <dbReference type="NCBI Taxonomy" id="554083"/>
    <lineage>
        <taxon>Bacteria</taxon>
        <taxon>Bacillati</taxon>
        <taxon>Actinomycetota</taxon>
        <taxon>Actinomycetes</taxon>
        <taxon>Micrococcales</taxon>
        <taxon>Micrococcaceae</taxon>
        <taxon>Tersicoccus</taxon>
    </lineage>
</organism>
<name>A0A1R1LJH9_9MICC</name>
<reference evidence="1 2" key="1">
    <citation type="submission" date="2016-12" db="EMBL/GenBank/DDBJ databases">
        <title>Draft genome of Tersicoccus phoenicis 1P05MA.</title>
        <authorList>
            <person name="Nakajima Y."/>
            <person name="Yoshizawa S."/>
            <person name="Nakamura K."/>
            <person name="Ogura Y."/>
            <person name="Hayashi T."/>
            <person name="Kogure K."/>
        </authorList>
    </citation>
    <scope>NUCLEOTIDE SEQUENCE [LARGE SCALE GENOMIC DNA]</scope>
    <source>
        <strain evidence="1 2">1p05MA</strain>
    </source>
</reference>
<dbReference type="STRING" id="554083.BKD30_03430"/>
<dbReference type="SUPFAM" id="SSF52540">
    <property type="entry name" value="P-loop containing nucleoside triphosphate hydrolases"/>
    <property type="match status" value="1"/>
</dbReference>
<proteinExistence type="predicted"/>
<comment type="caution">
    <text evidence="1">The sequence shown here is derived from an EMBL/GenBank/DDBJ whole genome shotgun (WGS) entry which is preliminary data.</text>
</comment>
<dbReference type="Proteomes" id="UP000187085">
    <property type="component" value="Unassembled WGS sequence"/>
</dbReference>
<evidence type="ECO:0000313" key="2">
    <source>
        <dbReference type="Proteomes" id="UP000187085"/>
    </source>
</evidence>
<dbReference type="RefSeq" id="WP_076701972.1">
    <property type="nucleotide sequence ID" value="NZ_MRDE01000016.1"/>
</dbReference>
<dbReference type="Gene3D" id="3.40.50.300">
    <property type="entry name" value="P-loop containing nucleotide triphosphate hydrolases"/>
    <property type="match status" value="1"/>
</dbReference>
<accession>A0A1R1LJH9</accession>
<dbReference type="EMBL" id="MRDE01000016">
    <property type="protein sequence ID" value="OMH27705.1"/>
    <property type="molecule type" value="Genomic_DNA"/>
</dbReference>
<evidence type="ECO:0008006" key="3">
    <source>
        <dbReference type="Google" id="ProtNLM"/>
    </source>
</evidence>
<dbReference type="InterPro" id="IPR027417">
    <property type="entry name" value="P-loop_NTPase"/>
</dbReference>
<gene>
    <name evidence="1" type="ORF">BKD30_03430</name>
</gene>
<keyword evidence="2" id="KW-1185">Reference proteome</keyword>
<dbReference type="OrthoDB" id="4451554at2"/>